<dbReference type="Pfam" id="PF13668">
    <property type="entry name" value="Ferritin_2"/>
    <property type="match status" value="1"/>
</dbReference>
<keyword evidence="3" id="KW-1185">Reference proteome</keyword>
<evidence type="ECO:0000256" key="1">
    <source>
        <dbReference type="SAM" id="SignalP"/>
    </source>
</evidence>
<proteinExistence type="predicted"/>
<keyword evidence="1" id="KW-0732">Signal</keyword>
<evidence type="ECO:0008006" key="4">
    <source>
        <dbReference type="Google" id="ProtNLM"/>
    </source>
</evidence>
<dbReference type="Proteomes" id="UP000001312">
    <property type="component" value="Unassembled WGS sequence"/>
</dbReference>
<dbReference type="EMBL" id="CH476628">
    <property type="protein sequence ID" value="EDO03855.1"/>
    <property type="molecule type" value="Genomic_DNA"/>
</dbReference>
<dbReference type="KEGG" id="ssl:SS1G_06336"/>
<organism evidence="2 3">
    <name type="scientific">Sclerotinia sclerotiorum (strain ATCC 18683 / 1980 / Ss-1)</name>
    <name type="common">White mold</name>
    <name type="synonym">Whetzelinia sclerotiorum</name>
    <dbReference type="NCBI Taxonomy" id="665079"/>
    <lineage>
        <taxon>Eukaryota</taxon>
        <taxon>Fungi</taxon>
        <taxon>Dikarya</taxon>
        <taxon>Ascomycota</taxon>
        <taxon>Pezizomycotina</taxon>
        <taxon>Leotiomycetes</taxon>
        <taxon>Helotiales</taxon>
        <taxon>Sclerotiniaceae</taxon>
        <taxon>Sclerotinia</taxon>
    </lineage>
</organism>
<gene>
    <name evidence="2" type="ORF">SS1G_06336</name>
</gene>
<dbReference type="AlphaFoldDB" id="A7ELY9"/>
<feature type="signal peptide" evidence="1">
    <location>
        <begin position="1"/>
        <end position="19"/>
    </location>
</feature>
<evidence type="ECO:0000313" key="3">
    <source>
        <dbReference type="Proteomes" id="UP000001312"/>
    </source>
</evidence>
<dbReference type="RefSeq" id="XP_001592097.1">
    <property type="nucleotide sequence ID" value="XM_001592047.1"/>
</dbReference>
<name>A7ELY9_SCLS1</name>
<feature type="chain" id="PRO_5002708443" description="Stress response protein rds1p" evidence="1">
    <location>
        <begin position="20"/>
        <end position="403"/>
    </location>
</feature>
<dbReference type="GeneID" id="5488490"/>
<sequence length="403" mass="43319">MHSEFVLLSMLVAASLSAALPTTVNVSNPFNGPIPSETDYYSSYRGKSAPFPANYTAPILPTASGPPGPDDLLFQNLLGAEWAVFSFYQQAVEALNFTSFTSIGFPNTTYDRIQEIRDNEAGHLRIFQDSISNTSIKPGPCSYDFGWSTAAEFLEMQILIEVSSMAFAAGLVQQAKMNETKGALMGIGETETRHTTWALISVWGVDPFAGPIDTSFPYANQILDSTNRFIIDGSCPSANPEYPSPSQHLPQLHAPGQITPGGKLTFVYEAGSNGSQVPSFEEGKIYYAVFFHGLEIISVPYDVATNSTIFPANLELKGIILAVISDEVDAPTEESVVAGPAFILEQPAILAASGLSLAIPNWLIMPFFIHNLVMAFRGPRYSQFPGTGGGASISASRRVCASS</sequence>
<dbReference type="OMA" id="SAEWIIY"/>
<dbReference type="InParanoid" id="A7ELY9"/>
<evidence type="ECO:0000313" key="2">
    <source>
        <dbReference type="EMBL" id="EDO03855.1"/>
    </source>
</evidence>
<accession>A7ELY9</accession>
<reference evidence="3" key="1">
    <citation type="journal article" date="2011" name="PLoS Genet.">
        <title>Genomic analysis of the necrotrophic fungal pathogens Sclerotinia sclerotiorum and Botrytis cinerea.</title>
        <authorList>
            <person name="Amselem J."/>
            <person name="Cuomo C.A."/>
            <person name="van Kan J.A."/>
            <person name="Viaud M."/>
            <person name="Benito E.P."/>
            <person name="Couloux A."/>
            <person name="Coutinho P.M."/>
            <person name="de Vries R.P."/>
            <person name="Dyer P.S."/>
            <person name="Fillinger S."/>
            <person name="Fournier E."/>
            <person name="Gout L."/>
            <person name="Hahn M."/>
            <person name="Kohn L."/>
            <person name="Lapalu N."/>
            <person name="Plummer K.M."/>
            <person name="Pradier J.M."/>
            <person name="Quevillon E."/>
            <person name="Sharon A."/>
            <person name="Simon A."/>
            <person name="ten Have A."/>
            <person name="Tudzynski B."/>
            <person name="Tudzynski P."/>
            <person name="Wincker P."/>
            <person name="Andrew M."/>
            <person name="Anthouard V."/>
            <person name="Beever R.E."/>
            <person name="Beffa R."/>
            <person name="Benoit I."/>
            <person name="Bouzid O."/>
            <person name="Brault B."/>
            <person name="Chen Z."/>
            <person name="Choquer M."/>
            <person name="Collemare J."/>
            <person name="Cotton P."/>
            <person name="Danchin E.G."/>
            <person name="Da Silva C."/>
            <person name="Gautier A."/>
            <person name="Giraud C."/>
            <person name="Giraud T."/>
            <person name="Gonzalez C."/>
            <person name="Grossetete S."/>
            <person name="Guldener U."/>
            <person name="Henrissat B."/>
            <person name="Howlett B.J."/>
            <person name="Kodira C."/>
            <person name="Kretschmer M."/>
            <person name="Lappartient A."/>
            <person name="Leroch M."/>
            <person name="Levis C."/>
            <person name="Mauceli E."/>
            <person name="Neuveglise C."/>
            <person name="Oeser B."/>
            <person name="Pearson M."/>
            <person name="Poulain J."/>
            <person name="Poussereau N."/>
            <person name="Quesneville H."/>
            <person name="Rascle C."/>
            <person name="Schumacher J."/>
            <person name="Segurens B."/>
            <person name="Sexton A."/>
            <person name="Silva E."/>
            <person name="Sirven C."/>
            <person name="Soanes D.M."/>
            <person name="Talbot N.J."/>
            <person name="Templeton M."/>
            <person name="Yandava C."/>
            <person name="Yarden O."/>
            <person name="Zeng Q."/>
            <person name="Rollins J.A."/>
            <person name="Lebrun M.H."/>
            <person name="Dickman M."/>
        </authorList>
    </citation>
    <scope>NUCLEOTIDE SEQUENCE [LARGE SCALE GENOMIC DNA]</scope>
    <source>
        <strain evidence="3">ATCC 18683 / 1980 / Ss-1</strain>
    </source>
</reference>
<protein>
    <recommendedName>
        <fullName evidence="4">Stress response protein rds1p</fullName>
    </recommendedName>
</protein>